<dbReference type="InterPro" id="IPR002018">
    <property type="entry name" value="CarbesteraseB"/>
</dbReference>
<dbReference type="InterPro" id="IPR029058">
    <property type="entry name" value="AB_hydrolase_fold"/>
</dbReference>
<dbReference type="PANTHER" id="PTHR11559">
    <property type="entry name" value="CARBOXYLESTERASE"/>
    <property type="match status" value="1"/>
</dbReference>
<comment type="caution">
    <text evidence="4">The sequence shown here is derived from an EMBL/GenBank/DDBJ whole genome shotgun (WGS) entry which is preliminary data.</text>
</comment>
<keyword evidence="2" id="KW-0732">Signal</keyword>
<evidence type="ECO:0000313" key="4">
    <source>
        <dbReference type="EMBL" id="MFC5750453.1"/>
    </source>
</evidence>
<dbReference type="Gene3D" id="3.40.50.1820">
    <property type="entry name" value="alpha/beta hydrolase"/>
    <property type="match status" value="1"/>
</dbReference>
<feature type="domain" description="Carboxylesterase type B" evidence="3">
    <location>
        <begin position="44"/>
        <end position="526"/>
    </location>
</feature>
<proteinExistence type="inferred from homology"/>
<dbReference type="PROSITE" id="PS01173">
    <property type="entry name" value="LIPASE_GDXG_HIS"/>
    <property type="match status" value="1"/>
</dbReference>
<reference evidence="5" key="1">
    <citation type="journal article" date="2019" name="Int. J. Syst. Evol. Microbiol.">
        <title>The Global Catalogue of Microorganisms (GCM) 10K type strain sequencing project: providing services to taxonomists for standard genome sequencing and annotation.</title>
        <authorList>
            <consortium name="The Broad Institute Genomics Platform"/>
            <consortium name="The Broad Institute Genome Sequencing Center for Infectious Disease"/>
            <person name="Wu L."/>
            <person name="Ma J."/>
        </authorList>
    </citation>
    <scope>NUCLEOTIDE SEQUENCE [LARGE SCALE GENOMIC DNA]</scope>
    <source>
        <strain evidence="5">KCTC 42087</strain>
    </source>
</reference>
<dbReference type="Proteomes" id="UP001596074">
    <property type="component" value="Unassembled WGS sequence"/>
</dbReference>
<dbReference type="InterPro" id="IPR050309">
    <property type="entry name" value="Type-B_Carboxylest/Lipase"/>
</dbReference>
<dbReference type="RefSeq" id="WP_378286195.1">
    <property type="nucleotide sequence ID" value="NZ_JBHSON010000053.1"/>
</dbReference>
<dbReference type="Pfam" id="PF00135">
    <property type="entry name" value="COesterase"/>
    <property type="match status" value="1"/>
</dbReference>
<comment type="similarity">
    <text evidence="1">Belongs to the 'GDXG' lipolytic enzyme family.</text>
</comment>
<evidence type="ECO:0000259" key="3">
    <source>
        <dbReference type="Pfam" id="PF00135"/>
    </source>
</evidence>
<evidence type="ECO:0000256" key="2">
    <source>
        <dbReference type="SAM" id="SignalP"/>
    </source>
</evidence>
<feature type="signal peptide" evidence="2">
    <location>
        <begin position="1"/>
        <end position="33"/>
    </location>
</feature>
<dbReference type="EMBL" id="JBHSON010000053">
    <property type="protein sequence ID" value="MFC5750453.1"/>
    <property type="molecule type" value="Genomic_DNA"/>
</dbReference>
<sequence length="532" mass="56113">MTSPSPRHPRRRRRTVATLIASLAGIAMSAVLAVTPVQATADVEPVVPTRDGAVRGVSNTNGTAFLGIPYAAPPVGALRWKPPAPSAPWKGVRDGGKPGNPCMQTGSKTPWGDLAGPGTPSEDCLYLNVHVPSKRPVKPRPVMVWFHGGGYTIGSGTFYDGGALAERGDVVVVTLNYRLGAFGYMAHPGLSGESRTGSSGNYGLLDQQAALRWVRANIGAFGGNPANVTAFGESAGGGSVCQNLISPTARGLFHRAVAQSGCAFPTPSLQTAEAAGERFATGLGCSDAACLRGKPADQIQAAGADPSAGRLPWTPIEDGVVIRDQVMDAFRTGDLPRIPVVQGTTRDEGRLTVATMYDLAGRRLTAEEYPAAVRRAFPSNAERVLERYPLPESGTPAEALGAIFTDAQFSCPSHASTTLLARHTRAYGYEFNDPHAMDYLGLPLSFPLGAPHGSELRYVFGGVSGTPQQNALSDRMLSYWATFARTGDPNSAGAPAWQRFPQVQNLAPEGTGPITTFPQDHKCDLWTQPTVP</sequence>
<gene>
    <name evidence="4" type="ORF">ACFPZN_32925</name>
</gene>
<evidence type="ECO:0000313" key="5">
    <source>
        <dbReference type="Proteomes" id="UP001596074"/>
    </source>
</evidence>
<organism evidence="4 5">
    <name type="scientific">Actinomadura rugatobispora</name>
    <dbReference type="NCBI Taxonomy" id="1994"/>
    <lineage>
        <taxon>Bacteria</taxon>
        <taxon>Bacillati</taxon>
        <taxon>Actinomycetota</taxon>
        <taxon>Actinomycetes</taxon>
        <taxon>Streptosporangiales</taxon>
        <taxon>Thermomonosporaceae</taxon>
        <taxon>Actinomadura</taxon>
    </lineage>
</organism>
<keyword evidence="5" id="KW-1185">Reference proteome</keyword>
<dbReference type="SUPFAM" id="SSF53474">
    <property type="entry name" value="alpha/beta-Hydrolases"/>
    <property type="match status" value="1"/>
</dbReference>
<accession>A0ABW1A7C0</accession>
<feature type="chain" id="PRO_5046911113" evidence="2">
    <location>
        <begin position="34"/>
        <end position="532"/>
    </location>
</feature>
<evidence type="ECO:0000256" key="1">
    <source>
        <dbReference type="ARBA" id="ARBA00010515"/>
    </source>
</evidence>
<name>A0ABW1A7C0_9ACTN</name>
<dbReference type="InterPro" id="IPR002168">
    <property type="entry name" value="Lipase_GDXG_HIS_AS"/>
</dbReference>
<protein>
    <submittedName>
        <fullName evidence="4">Carboxylesterase/lipase family protein</fullName>
    </submittedName>
</protein>